<dbReference type="CDD" id="cd00948">
    <property type="entry name" value="FBP_aldolase_I_a"/>
    <property type="match status" value="1"/>
</dbReference>
<keyword evidence="6 8" id="KW-0456">Lyase</keyword>
<dbReference type="InterPro" id="IPR013785">
    <property type="entry name" value="Aldolase_TIM"/>
</dbReference>
<accession>A0ABR0UG70</accession>
<dbReference type="PANTHER" id="PTHR11627">
    <property type="entry name" value="FRUCTOSE-BISPHOSPHATE ALDOLASE"/>
    <property type="match status" value="1"/>
</dbReference>
<evidence type="ECO:0000313" key="10">
    <source>
        <dbReference type="Proteomes" id="UP001318860"/>
    </source>
</evidence>
<organism evidence="9 10">
    <name type="scientific">Rehmannia glutinosa</name>
    <name type="common">Chinese foxglove</name>
    <dbReference type="NCBI Taxonomy" id="99300"/>
    <lineage>
        <taxon>Eukaryota</taxon>
        <taxon>Viridiplantae</taxon>
        <taxon>Streptophyta</taxon>
        <taxon>Embryophyta</taxon>
        <taxon>Tracheophyta</taxon>
        <taxon>Spermatophyta</taxon>
        <taxon>Magnoliopsida</taxon>
        <taxon>eudicotyledons</taxon>
        <taxon>Gunneridae</taxon>
        <taxon>Pentapetalae</taxon>
        <taxon>asterids</taxon>
        <taxon>lamiids</taxon>
        <taxon>Lamiales</taxon>
        <taxon>Orobanchaceae</taxon>
        <taxon>Rehmannieae</taxon>
        <taxon>Rehmannia</taxon>
    </lineage>
</organism>
<dbReference type="SUPFAM" id="SSF51569">
    <property type="entry name" value="Aldolase"/>
    <property type="match status" value="1"/>
</dbReference>
<keyword evidence="5 8" id="KW-0324">Glycolysis</keyword>
<dbReference type="NCBIfam" id="NF033379">
    <property type="entry name" value="FrucBisAld_I"/>
    <property type="match status" value="1"/>
</dbReference>
<dbReference type="EMBL" id="JABTTQ020002962">
    <property type="protein sequence ID" value="KAK6120941.1"/>
    <property type="molecule type" value="Genomic_DNA"/>
</dbReference>
<keyword evidence="7" id="KW-0704">Schiff base</keyword>
<protein>
    <recommendedName>
        <fullName evidence="4 8">Fructose-bisphosphate aldolase</fullName>
        <ecNumber evidence="4 8">4.1.2.13</ecNumber>
    </recommendedName>
</protein>
<evidence type="ECO:0000256" key="5">
    <source>
        <dbReference type="ARBA" id="ARBA00023152"/>
    </source>
</evidence>
<dbReference type="InterPro" id="IPR000741">
    <property type="entry name" value="FBA_I"/>
</dbReference>
<dbReference type="PROSITE" id="PS00158">
    <property type="entry name" value="ALDOLASE_CLASS_I"/>
    <property type="match status" value="1"/>
</dbReference>
<reference evidence="9 10" key="1">
    <citation type="journal article" date="2021" name="Comput. Struct. Biotechnol. J.">
        <title>De novo genome assembly of the potent medicinal plant Rehmannia glutinosa using nanopore technology.</title>
        <authorList>
            <person name="Ma L."/>
            <person name="Dong C."/>
            <person name="Song C."/>
            <person name="Wang X."/>
            <person name="Zheng X."/>
            <person name="Niu Y."/>
            <person name="Chen S."/>
            <person name="Feng W."/>
        </authorList>
    </citation>
    <scope>NUCLEOTIDE SEQUENCE [LARGE SCALE GENOMIC DNA]</scope>
    <source>
        <strain evidence="9">DH-2019</strain>
    </source>
</reference>
<sequence>MASASFLKSSPVLEKSEFVKGQSATLLRQPSASVVRCHPNAAPSPLTVRASSYADELIKTAKTIASPGRGILAMDESNATCGKRLASIGLENTEANRQAYRTLLVTAPGLGQYISGAILFEETLYQSTTDGKKMVDVLVEQNIVPGIKVDKGLVPLAGSNDESWCQGLDGLASRSAAYYQQGARFAKWRTVVSIPNGPSALAVKEAAWGLARYAAISQDNGLVPIVEPEILLDGEHGIDRTFEVAQKVWAEVFFYLAENNVMFEGILLKPSMVTPGAECKDKATPEQVADYTLKLLRRRIPPAVPGIMARQSEVEATLNLNAMNQAPNPWHVSFSYARALQNTCLKTWGGLPENVKAAQETLLVRAKANSMAQLGKYSAEGESEEAKKGMFVKGYSY</sequence>
<evidence type="ECO:0000313" key="9">
    <source>
        <dbReference type="EMBL" id="KAK6120941.1"/>
    </source>
</evidence>
<keyword evidence="10" id="KW-1185">Reference proteome</keyword>
<dbReference type="EC" id="4.1.2.13" evidence="4 8"/>
<dbReference type="InterPro" id="IPR029768">
    <property type="entry name" value="Aldolase_I_AS"/>
</dbReference>
<comment type="caution">
    <text evidence="9">The sequence shown here is derived from an EMBL/GenBank/DDBJ whole genome shotgun (WGS) entry which is preliminary data.</text>
</comment>
<evidence type="ECO:0000256" key="2">
    <source>
        <dbReference type="ARBA" id="ARBA00004714"/>
    </source>
</evidence>
<comment type="pathway">
    <text evidence="2">Carbohydrate degradation; glycolysis; D-glyceraldehyde 3-phosphate and glycerone phosphate from D-glucose: step 4/4.</text>
</comment>
<proteinExistence type="inferred from homology"/>
<name>A0ABR0UG70_REHGL</name>
<evidence type="ECO:0000256" key="7">
    <source>
        <dbReference type="ARBA" id="ARBA00023270"/>
    </source>
</evidence>
<evidence type="ECO:0000256" key="1">
    <source>
        <dbReference type="ARBA" id="ARBA00000441"/>
    </source>
</evidence>
<evidence type="ECO:0000256" key="6">
    <source>
        <dbReference type="ARBA" id="ARBA00023239"/>
    </source>
</evidence>
<evidence type="ECO:0000256" key="3">
    <source>
        <dbReference type="ARBA" id="ARBA00010387"/>
    </source>
</evidence>
<evidence type="ECO:0000256" key="8">
    <source>
        <dbReference type="RuleBase" id="RU003994"/>
    </source>
</evidence>
<gene>
    <name evidence="9" type="ORF">DH2020_045310</name>
</gene>
<dbReference type="Pfam" id="PF00274">
    <property type="entry name" value="Glycolytic"/>
    <property type="match status" value="1"/>
</dbReference>
<dbReference type="Proteomes" id="UP001318860">
    <property type="component" value="Unassembled WGS sequence"/>
</dbReference>
<comment type="similarity">
    <text evidence="3 8">Belongs to the class I fructose-bisphosphate aldolase family.</text>
</comment>
<comment type="catalytic activity">
    <reaction evidence="1 8">
        <text>beta-D-fructose 1,6-bisphosphate = D-glyceraldehyde 3-phosphate + dihydroxyacetone phosphate</text>
        <dbReference type="Rhea" id="RHEA:14729"/>
        <dbReference type="ChEBI" id="CHEBI:32966"/>
        <dbReference type="ChEBI" id="CHEBI:57642"/>
        <dbReference type="ChEBI" id="CHEBI:59776"/>
        <dbReference type="EC" id="4.1.2.13"/>
    </reaction>
</comment>
<evidence type="ECO:0000256" key="4">
    <source>
        <dbReference type="ARBA" id="ARBA00013068"/>
    </source>
</evidence>
<dbReference type="Gene3D" id="3.20.20.70">
    <property type="entry name" value="Aldolase class I"/>
    <property type="match status" value="1"/>
</dbReference>